<proteinExistence type="predicted"/>
<dbReference type="Proteomes" id="UP000033647">
    <property type="component" value="Unassembled WGS sequence"/>
</dbReference>
<dbReference type="InterPro" id="IPR042556">
    <property type="entry name" value="AZUL_sf"/>
</dbReference>
<evidence type="ECO:0000256" key="4">
    <source>
        <dbReference type="ARBA" id="ARBA00022786"/>
    </source>
</evidence>
<comment type="catalytic activity">
    <reaction evidence="1">
        <text>S-ubiquitinyl-[E2 ubiquitin-conjugating enzyme]-L-cysteine + [acceptor protein]-L-lysine = [E2 ubiquitin-conjugating enzyme]-L-cysteine + N(6)-ubiquitinyl-[acceptor protein]-L-lysine.</text>
        <dbReference type="EC" id="2.3.2.26"/>
    </reaction>
</comment>
<name>A0A0F4GF78_9PEZI</name>
<dbReference type="OrthoDB" id="5981550at2759"/>
<comment type="caution">
    <text evidence="7">The sequence shown here is derived from an EMBL/GenBank/DDBJ whole genome shotgun (WGS) entry which is preliminary data.</text>
</comment>
<evidence type="ECO:0000313" key="8">
    <source>
        <dbReference type="Proteomes" id="UP000033647"/>
    </source>
</evidence>
<evidence type="ECO:0000256" key="2">
    <source>
        <dbReference type="ARBA" id="ARBA00012485"/>
    </source>
</evidence>
<reference evidence="7 8" key="1">
    <citation type="submission" date="2015-03" db="EMBL/GenBank/DDBJ databases">
        <title>RNA-seq based gene annotation and comparative genomics of four Zymoseptoria species reveal species-specific pathogenicity related genes and transposable element activity.</title>
        <authorList>
            <person name="Grandaubert J."/>
            <person name="Bhattacharyya A."/>
            <person name="Stukenbrock E.H."/>
        </authorList>
    </citation>
    <scope>NUCLEOTIDE SEQUENCE [LARGE SCALE GENOMIC DNA]</scope>
    <source>
        <strain evidence="7 8">Zb18110</strain>
    </source>
</reference>
<dbReference type="PROSITE" id="PS50237">
    <property type="entry name" value="HECT"/>
    <property type="match status" value="1"/>
</dbReference>
<dbReference type="GO" id="GO:0000209">
    <property type="term" value="P:protein polyubiquitination"/>
    <property type="evidence" value="ECO:0007669"/>
    <property type="project" value="InterPro"/>
</dbReference>
<organism evidence="7 8">
    <name type="scientific">Zymoseptoria brevis</name>
    <dbReference type="NCBI Taxonomy" id="1047168"/>
    <lineage>
        <taxon>Eukaryota</taxon>
        <taxon>Fungi</taxon>
        <taxon>Dikarya</taxon>
        <taxon>Ascomycota</taxon>
        <taxon>Pezizomycotina</taxon>
        <taxon>Dothideomycetes</taxon>
        <taxon>Dothideomycetidae</taxon>
        <taxon>Mycosphaerellales</taxon>
        <taxon>Mycosphaerellaceae</taxon>
        <taxon>Zymoseptoria</taxon>
    </lineage>
</organism>
<protein>
    <recommendedName>
        <fullName evidence="2">HECT-type E3 ubiquitin transferase</fullName>
        <ecNumber evidence="2">2.3.2.26</ecNumber>
    </recommendedName>
</protein>
<keyword evidence="4 5" id="KW-0833">Ubl conjugation pathway</keyword>
<dbReference type="SMART" id="SM00119">
    <property type="entry name" value="HECTc"/>
    <property type="match status" value="1"/>
</dbReference>
<dbReference type="FunFam" id="3.30.2410.10:FF:000003">
    <property type="entry name" value="probable E3 ubiquitin-protein ligase HERC4 isoform X1"/>
    <property type="match status" value="1"/>
</dbReference>
<evidence type="ECO:0000313" key="7">
    <source>
        <dbReference type="EMBL" id="KJX95988.1"/>
    </source>
</evidence>
<dbReference type="InterPro" id="IPR044611">
    <property type="entry name" value="E3A/B/C-like"/>
</dbReference>
<keyword evidence="8" id="KW-1185">Reference proteome</keyword>
<sequence>MSYVPRESMSEKQEIVVTSIVSPDGDQSDQNPSVDVRDVQELLSLYTGQLTDGCHVEDCREPMCRTGRFNTAKAPVRVYTHRSATAIALTVCAGPNPRRHLCPFYDLNRFANPISDAKPGTYGFRDESSLIQRLCDTAAVSRLAVTREPGAVIAFPEFKALDSFHKQMTALLDVSVHKPGKEFRPNVELAQVLVPALEWLLERLPLTKSLPHWRAADRVIISKGKAYAQISGHTLPVEPDNCDPVILDSINHEPHIRLLERICRVVAKRTLLEKVVADSTQQGSDQAHCIRSVLISRLFAVEIAPLRALALLIWLKRAFAKHWNAQAVVRSGSTCHGILAMIDALYAYAGSHRLLQGEDFYMPMISSYVSAVELAQSWLRPIATDEEHLLLWNFMLSVHDFCLFFRTLNHLLMRRAHSEVSQARQLHDKVAPLWFDPEHSEQSHHERQYYLLVSVSRNNILQDAFDQLWQRRKSELRRPLRVRLGEVDELEVGHDLGGVQIEFFNLVCREVFSEQAQLFTTDSTTGFSYFRPGSLQPLYMFELVGLLMALAIYNGITLPVNLPWVFYYFLAHNGEGPGPPRDQITLEKIVDCWPTTSRSLQSILDNDVNDLELEYSFPLEANGLRLAAHLPSSHSIGGKFTMSIMNAAPLSHHEESAFAVDYRETPEAPSLDYRALLNEWPGWHLKSTKRTPKTVTSANKDNYVQDHIKWLTCYSVLPQLTALLKGFHSAGLFEPLTLQLFGIEALKAYVEGSDTLDINELRAATRYDGYDAKSRYITSFWGVVTSWSQEKQKQLLKFVTAAERIPITGASQLTFVIKRGHPESLNNLPTSSTCFGTLILPKYASVETLKEKLSKAVEYGAVGFGNG</sequence>
<accession>A0A0F4GF78</accession>
<keyword evidence="3" id="KW-0808">Transferase</keyword>
<dbReference type="Gene3D" id="3.90.1750.10">
    <property type="entry name" value="Hect, E3 ligase catalytic domains"/>
    <property type="match status" value="2"/>
</dbReference>
<dbReference type="InterPro" id="IPR032353">
    <property type="entry name" value="AZUL"/>
</dbReference>
<gene>
    <name evidence="7" type="ORF">TI39_contig850g00003</name>
</gene>
<dbReference type="STRING" id="1047168.A0A0F4GF78"/>
<dbReference type="Pfam" id="PF16558">
    <property type="entry name" value="AZUL"/>
    <property type="match status" value="1"/>
</dbReference>
<feature type="domain" description="HECT" evidence="6">
    <location>
        <begin position="472"/>
        <end position="867"/>
    </location>
</feature>
<evidence type="ECO:0000256" key="1">
    <source>
        <dbReference type="ARBA" id="ARBA00000885"/>
    </source>
</evidence>
<dbReference type="AlphaFoldDB" id="A0A0F4GF78"/>
<dbReference type="GO" id="GO:0061630">
    <property type="term" value="F:ubiquitin protein ligase activity"/>
    <property type="evidence" value="ECO:0007669"/>
    <property type="project" value="UniProtKB-EC"/>
</dbReference>
<dbReference type="Gene3D" id="3.30.2160.10">
    <property type="entry name" value="Hect, E3 ligase catalytic domain"/>
    <property type="match status" value="2"/>
</dbReference>
<evidence type="ECO:0000256" key="3">
    <source>
        <dbReference type="ARBA" id="ARBA00022679"/>
    </source>
</evidence>
<feature type="active site" description="Glycyl thioester intermediate" evidence="5">
    <location>
        <position position="834"/>
    </location>
</feature>
<dbReference type="Gene3D" id="6.10.130.10">
    <property type="entry name" value="Ubiquitin-protein ligase E3A, N-terminal zinc-binding domain (AZUL)"/>
    <property type="match status" value="1"/>
</dbReference>
<dbReference type="Gene3D" id="3.30.2410.10">
    <property type="entry name" value="Hect, E3 ligase catalytic domain"/>
    <property type="match status" value="1"/>
</dbReference>
<dbReference type="InterPro" id="IPR035983">
    <property type="entry name" value="Hect_E3_ubiquitin_ligase"/>
</dbReference>
<dbReference type="Pfam" id="PF00632">
    <property type="entry name" value="HECT"/>
    <property type="match status" value="1"/>
</dbReference>
<dbReference type="EMBL" id="LAFY01000842">
    <property type="protein sequence ID" value="KJX95988.1"/>
    <property type="molecule type" value="Genomic_DNA"/>
</dbReference>
<evidence type="ECO:0000256" key="5">
    <source>
        <dbReference type="PROSITE-ProRule" id="PRU00104"/>
    </source>
</evidence>
<dbReference type="SUPFAM" id="SSF56204">
    <property type="entry name" value="Hect, E3 ligase catalytic domain"/>
    <property type="match status" value="1"/>
</dbReference>
<evidence type="ECO:0000259" key="6">
    <source>
        <dbReference type="PROSITE" id="PS50237"/>
    </source>
</evidence>
<dbReference type="InterPro" id="IPR000569">
    <property type="entry name" value="HECT_dom"/>
</dbReference>
<dbReference type="EC" id="2.3.2.26" evidence="2"/>
<dbReference type="PANTHER" id="PTHR45700">
    <property type="entry name" value="UBIQUITIN-PROTEIN LIGASE E3C"/>
    <property type="match status" value="1"/>
</dbReference>